<feature type="region of interest" description="Disordered" evidence="1">
    <location>
        <begin position="411"/>
        <end position="496"/>
    </location>
</feature>
<organism evidence="2 3">
    <name type="scientific">Pyrenophora tritici-repentis</name>
    <dbReference type="NCBI Taxonomy" id="45151"/>
    <lineage>
        <taxon>Eukaryota</taxon>
        <taxon>Fungi</taxon>
        <taxon>Dikarya</taxon>
        <taxon>Ascomycota</taxon>
        <taxon>Pezizomycotina</taxon>
        <taxon>Dothideomycetes</taxon>
        <taxon>Pleosporomycetidae</taxon>
        <taxon>Pleosporales</taxon>
        <taxon>Pleosporineae</taxon>
        <taxon>Pleosporaceae</taxon>
        <taxon>Pyrenophora</taxon>
    </lineage>
</organism>
<evidence type="ECO:0000256" key="1">
    <source>
        <dbReference type="SAM" id="MobiDB-lite"/>
    </source>
</evidence>
<feature type="compositionally biased region" description="Low complexity" evidence="1">
    <location>
        <begin position="7"/>
        <end position="26"/>
    </location>
</feature>
<feature type="region of interest" description="Disordered" evidence="1">
    <location>
        <begin position="544"/>
        <end position="606"/>
    </location>
</feature>
<feature type="region of interest" description="Disordered" evidence="1">
    <location>
        <begin position="371"/>
        <end position="399"/>
    </location>
</feature>
<feature type="compositionally biased region" description="Low complexity" evidence="1">
    <location>
        <begin position="462"/>
        <end position="473"/>
    </location>
</feature>
<reference evidence="3" key="1">
    <citation type="journal article" date="2022" name="Microb. Genom.">
        <title>A global pangenome for the wheat fungal pathogen Pyrenophora tritici-repentis and prediction of effector protein structural homology.</title>
        <authorList>
            <person name="Moolhuijzen P.M."/>
            <person name="See P.T."/>
            <person name="Shi G."/>
            <person name="Powell H.R."/>
            <person name="Cockram J."/>
            <person name="Jorgensen L.N."/>
            <person name="Benslimane H."/>
            <person name="Strelkov S.E."/>
            <person name="Turner J."/>
            <person name="Liu Z."/>
            <person name="Moffat C.S."/>
        </authorList>
    </citation>
    <scope>NUCLEOTIDE SEQUENCE [LARGE SCALE GENOMIC DNA]</scope>
</reference>
<feature type="compositionally biased region" description="Polar residues" evidence="1">
    <location>
        <begin position="740"/>
        <end position="752"/>
    </location>
</feature>
<feature type="compositionally biased region" description="Gly residues" evidence="1">
    <location>
        <begin position="557"/>
        <end position="572"/>
    </location>
</feature>
<accession>A0A922N5L7</accession>
<name>A0A922N5L7_9PLEO</name>
<dbReference type="InterPro" id="IPR036987">
    <property type="entry name" value="SRA-YDG_sf"/>
</dbReference>
<gene>
    <name evidence="2" type="ORF">Ptr86124_011472</name>
</gene>
<evidence type="ECO:0000313" key="3">
    <source>
        <dbReference type="Proteomes" id="UP000249757"/>
    </source>
</evidence>
<feature type="compositionally biased region" description="Polar residues" evidence="1">
    <location>
        <begin position="482"/>
        <end position="493"/>
    </location>
</feature>
<protein>
    <submittedName>
        <fullName evidence="2">SAD/SRA domain containing protein</fullName>
    </submittedName>
</protein>
<feature type="region of interest" description="Disordered" evidence="1">
    <location>
        <begin position="710"/>
        <end position="752"/>
    </location>
</feature>
<dbReference type="Gene3D" id="2.30.280.10">
    <property type="entry name" value="SRA-YDG"/>
    <property type="match status" value="1"/>
</dbReference>
<keyword evidence="3" id="KW-1185">Reference proteome</keyword>
<dbReference type="InterPro" id="IPR015947">
    <property type="entry name" value="PUA-like_sf"/>
</dbReference>
<feature type="region of interest" description="Disordered" evidence="1">
    <location>
        <begin position="646"/>
        <end position="668"/>
    </location>
</feature>
<dbReference type="EMBL" id="NRDI02000020">
    <property type="protein sequence ID" value="KAI1509392.1"/>
    <property type="molecule type" value="Genomic_DNA"/>
</dbReference>
<dbReference type="Proteomes" id="UP000249757">
    <property type="component" value="Unassembled WGS sequence"/>
</dbReference>
<proteinExistence type="predicted"/>
<sequence>MAHAGESSISSPLTSSTTRTHTTTATPPINPDLSRTRLKQIARWIRDELDLLVAREGPDILRPDDVVTLHETFIALRQAQNITVSDLRATGIHIAVRELAGVATRWPGRLCDDCDKIIDIWTARFGSFSDIHPFLYGRGGRLEGISSIHEHSREALLKRWARTCPDKIHPKRSHRLGDLGFTAGSWWINSLFAHHAGIIGLEACEGGTTYDKHGAYALLLKDTGEIEASSEDRFTYRVPQNDKGKFRLTSATPKSRDPVRVLRSHSINSVWGPKAGVRYDGLYSVKGWSIKQAKSTDLAGGHWKEGDILFDVRFERTDSVPMEVVTKRPTATEVDDYQEYKRLRRATRDIRQKQISAPPIRTDYEATVKAAPPIVPSPPLLPISKPTQADPVPSTPRRGIFKHLHFDDEAHTHHPNRDQVVSPKTVPTNDPPSSIPRNATLTVPTHPNRTTTATIVTNQAKPDNNTTTSSPSDPHTHPSPAPSNTSSAHTASNKIPDIKIREVAPWIDYDAALTMPSPTLEPPAVIQHKKPVITHSGTVTLSVKTGRSGGKARSGEGFLGPGAGLGYEGSGGESRRSGGGESRSLLADSLTPTTTGRLGKRRSVLGRSRNPVAKLFDGGSDGEWEWEKKREKKGWRRHFTLRGNSALEDENRDGDATPPSVYTSTPIRPRPDIPFVLARREAIRPPLSEVEPPQQDLEVYDPVFFCIHDDDGDDDGNYHHPDSNNPPDDDEEEDPAMQTVAPTSHTSSGTPNTTRMMSFISRPQTAAPVGSSFCTSMGMDGFGEDGGGDDVGVGVVGVGGVGGGLANEKEQERQSLAEQRLKSMVLQQKQQFKGMDVSSSV</sequence>
<evidence type="ECO:0000313" key="2">
    <source>
        <dbReference type="EMBL" id="KAI1509392.1"/>
    </source>
</evidence>
<feature type="compositionally biased region" description="Polar residues" evidence="1">
    <location>
        <begin position="435"/>
        <end position="461"/>
    </location>
</feature>
<dbReference type="OrthoDB" id="3244603at2759"/>
<dbReference type="AlphaFoldDB" id="A0A922N5L7"/>
<dbReference type="SUPFAM" id="SSF88697">
    <property type="entry name" value="PUA domain-like"/>
    <property type="match status" value="1"/>
</dbReference>
<comment type="caution">
    <text evidence="2">The sequence shown here is derived from an EMBL/GenBank/DDBJ whole genome shotgun (WGS) entry which is preliminary data.</text>
</comment>
<feature type="region of interest" description="Disordered" evidence="1">
    <location>
        <begin position="1"/>
        <end position="32"/>
    </location>
</feature>